<keyword evidence="7 11" id="KW-0521">NADP</keyword>
<evidence type="ECO:0000259" key="12">
    <source>
        <dbReference type="Pfam" id="PF02558"/>
    </source>
</evidence>
<keyword evidence="8 11" id="KW-0560">Oxidoreductase</keyword>
<comment type="catalytic activity">
    <reaction evidence="10 11">
        <text>(R)-pantoate + NADP(+) = 2-dehydropantoate + NADPH + H(+)</text>
        <dbReference type="Rhea" id="RHEA:16233"/>
        <dbReference type="ChEBI" id="CHEBI:11561"/>
        <dbReference type="ChEBI" id="CHEBI:15378"/>
        <dbReference type="ChEBI" id="CHEBI:15980"/>
        <dbReference type="ChEBI" id="CHEBI:57783"/>
        <dbReference type="ChEBI" id="CHEBI:58349"/>
        <dbReference type="EC" id="1.1.1.169"/>
    </reaction>
</comment>
<evidence type="ECO:0000259" key="13">
    <source>
        <dbReference type="Pfam" id="PF08546"/>
    </source>
</evidence>
<dbReference type="GO" id="GO:0005737">
    <property type="term" value="C:cytoplasm"/>
    <property type="evidence" value="ECO:0007669"/>
    <property type="project" value="TreeGrafter"/>
</dbReference>
<dbReference type="GO" id="GO:0015940">
    <property type="term" value="P:pantothenate biosynthetic process"/>
    <property type="evidence" value="ECO:0007669"/>
    <property type="project" value="UniProtKB-UniPathway"/>
</dbReference>
<dbReference type="InterPro" id="IPR003710">
    <property type="entry name" value="ApbA"/>
</dbReference>
<comment type="pathway">
    <text evidence="2 11">Cofactor biosynthesis; (R)-pantothenate biosynthesis; (R)-pantoate from 3-methyl-2-oxobutanoate: step 2/2.</text>
</comment>
<keyword evidence="6 11" id="KW-0566">Pantothenate biosynthesis</keyword>
<evidence type="ECO:0000256" key="6">
    <source>
        <dbReference type="ARBA" id="ARBA00022655"/>
    </source>
</evidence>
<dbReference type="NCBIfam" id="TIGR00745">
    <property type="entry name" value="apbA_panE"/>
    <property type="match status" value="1"/>
</dbReference>
<evidence type="ECO:0000256" key="3">
    <source>
        <dbReference type="ARBA" id="ARBA00007870"/>
    </source>
</evidence>
<evidence type="ECO:0000256" key="11">
    <source>
        <dbReference type="RuleBase" id="RU362068"/>
    </source>
</evidence>
<evidence type="ECO:0000256" key="5">
    <source>
        <dbReference type="ARBA" id="ARBA00019465"/>
    </source>
</evidence>
<dbReference type="GO" id="GO:0050661">
    <property type="term" value="F:NADP binding"/>
    <property type="evidence" value="ECO:0007669"/>
    <property type="project" value="TreeGrafter"/>
</dbReference>
<organism evidence="14 15">
    <name type="scientific">Alteracholeplasma palmae (strain ATCC 49389 / J233)</name>
    <name type="common">Acholeplasma palmae</name>
    <dbReference type="NCBI Taxonomy" id="1318466"/>
    <lineage>
        <taxon>Bacteria</taxon>
        <taxon>Bacillati</taxon>
        <taxon>Mycoplasmatota</taxon>
        <taxon>Mollicutes</taxon>
        <taxon>Acholeplasmatales</taxon>
        <taxon>Acholeplasmataceae</taxon>
        <taxon>Acholeplasma</taxon>
    </lineage>
</organism>
<dbReference type="UniPathway" id="UPA00028">
    <property type="reaction ID" value="UER00004"/>
</dbReference>
<dbReference type="GO" id="GO:0008677">
    <property type="term" value="F:2-dehydropantoate 2-reductase activity"/>
    <property type="evidence" value="ECO:0007669"/>
    <property type="project" value="UniProtKB-EC"/>
</dbReference>
<dbReference type="InterPro" id="IPR013328">
    <property type="entry name" value="6PGD_dom2"/>
</dbReference>
<dbReference type="SUPFAM" id="SSF51735">
    <property type="entry name" value="NAD(P)-binding Rossmann-fold domains"/>
    <property type="match status" value="1"/>
</dbReference>
<dbReference type="Gene3D" id="3.40.50.720">
    <property type="entry name" value="NAD(P)-binding Rossmann-like Domain"/>
    <property type="match status" value="1"/>
</dbReference>
<feature type="domain" description="Ketopantoate reductase C-terminal" evidence="13">
    <location>
        <begin position="181"/>
        <end position="303"/>
    </location>
</feature>
<reference evidence="14 15" key="1">
    <citation type="journal article" date="2013" name="J. Mol. Microbiol. Biotechnol.">
        <title>Analysis of the Complete Genomes of Acholeplasma brassicae , A. palmae and A. laidlawii and Their Comparison to the Obligate Parasites from ' Candidatus Phytoplasma'.</title>
        <authorList>
            <person name="Kube M."/>
            <person name="Siewert C."/>
            <person name="Migdoll A.M."/>
            <person name="Duduk B."/>
            <person name="Holz S."/>
            <person name="Rabus R."/>
            <person name="Seemuller E."/>
            <person name="Mitrovic J."/>
            <person name="Muller I."/>
            <person name="Buttner C."/>
            <person name="Reinhardt R."/>
        </authorList>
    </citation>
    <scope>NUCLEOTIDE SEQUENCE [LARGE SCALE GENOMIC DNA]</scope>
    <source>
        <strain evidence="14 15">J233</strain>
    </source>
</reference>
<evidence type="ECO:0000313" key="15">
    <source>
        <dbReference type="Proteomes" id="UP000032740"/>
    </source>
</evidence>
<dbReference type="Gene3D" id="1.10.1040.10">
    <property type="entry name" value="N-(1-d-carboxylethyl)-l-norvaline Dehydrogenase, domain 2"/>
    <property type="match status" value="1"/>
</dbReference>
<keyword evidence="15" id="KW-1185">Reference proteome</keyword>
<evidence type="ECO:0000256" key="9">
    <source>
        <dbReference type="ARBA" id="ARBA00032024"/>
    </source>
</evidence>
<dbReference type="RefSeq" id="WP_026660103.1">
    <property type="nucleotide sequence ID" value="NC_022538.1"/>
</dbReference>
<dbReference type="InterPro" id="IPR013752">
    <property type="entry name" value="KPA_reductase"/>
</dbReference>
<dbReference type="InterPro" id="IPR013332">
    <property type="entry name" value="KPR_N"/>
</dbReference>
<dbReference type="OrthoDB" id="9800163at2"/>
<evidence type="ECO:0000256" key="2">
    <source>
        <dbReference type="ARBA" id="ARBA00004994"/>
    </source>
</evidence>
<dbReference type="Pfam" id="PF08546">
    <property type="entry name" value="ApbA_C"/>
    <property type="match status" value="1"/>
</dbReference>
<dbReference type="KEGG" id="apal:BN85409200"/>
<proteinExistence type="inferred from homology"/>
<dbReference type="EC" id="1.1.1.169" evidence="4 11"/>
<sequence>MKILVAGAGAMGSRFGYMLQKSGNDVLLVDTWKEHVEKIRKDGLSVTQDGQYLGQFNIPIAYPEEVEGTFDFIILFTKSMQLDSMLQSIKKVITKDTYILCLLNGLGHDKVLVNYLDKKHIFLGATRFSAGLNGPGNVIGHGSGLIELMLLEDSDDKKKNEIIEVLNQAELFSELSKKVFSSIWHKVSLNCVINTMTTLIDTNIGGYGDFSDHDKITQLILDEIQAVAIKEGIDYDRNYVETIITNLFTGNKRNHYPSLYQDMKNKRLTEIDYLNGAIADLGRKNGIKTPVCELITYLIHAKEFIQSNK</sequence>
<gene>
    <name evidence="14" type="ORF">BN85409200</name>
</gene>
<dbReference type="InterPro" id="IPR008927">
    <property type="entry name" value="6-PGluconate_DH-like_C_sf"/>
</dbReference>
<dbReference type="STRING" id="1318466.BN85409200"/>
<accession>U4KL56</accession>
<evidence type="ECO:0000256" key="7">
    <source>
        <dbReference type="ARBA" id="ARBA00022857"/>
    </source>
</evidence>
<protein>
    <recommendedName>
        <fullName evidence="5 11">2-dehydropantoate 2-reductase</fullName>
        <ecNumber evidence="4 11">1.1.1.169</ecNumber>
    </recommendedName>
    <alternativeName>
        <fullName evidence="9 11">Ketopantoate reductase</fullName>
    </alternativeName>
</protein>
<dbReference type="InterPro" id="IPR036291">
    <property type="entry name" value="NAD(P)-bd_dom_sf"/>
</dbReference>
<comment type="function">
    <text evidence="1 11">Catalyzes the NADPH-dependent reduction of ketopantoate into pantoic acid.</text>
</comment>
<dbReference type="InterPro" id="IPR050838">
    <property type="entry name" value="Ketopantoate_reductase"/>
</dbReference>
<dbReference type="AlphaFoldDB" id="U4KL56"/>
<dbReference type="PANTHER" id="PTHR43765">
    <property type="entry name" value="2-DEHYDROPANTOATE 2-REDUCTASE-RELATED"/>
    <property type="match status" value="1"/>
</dbReference>
<dbReference type="Proteomes" id="UP000032740">
    <property type="component" value="Chromosome"/>
</dbReference>
<dbReference type="EMBL" id="FO681347">
    <property type="protein sequence ID" value="CCV64497.1"/>
    <property type="molecule type" value="Genomic_DNA"/>
</dbReference>
<comment type="similarity">
    <text evidence="3 11">Belongs to the ketopantoate reductase family.</text>
</comment>
<evidence type="ECO:0000256" key="10">
    <source>
        <dbReference type="ARBA" id="ARBA00048793"/>
    </source>
</evidence>
<evidence type="ECO:0000256" key="4">
    <source>
        <dbReference type="ARBA" id="ARBA00013014"/>
    </source>
</evidence>
<dbReference type="SUPFAM" id="SSF48179">
    <property type="entry name" value="6-phosphogluconate dehydrogenase C-terminal domain-like"/>
    <property type="match status" value="1"/>
</dbReference>
<feature type="domain" description="Ketopantoate reductase N-terminal" evidence="12">
    <location>
        <begin position="3"/>
        <end position="147"/>
    </location>
</feature>
<evidence type="ECO:0000313" key="14">
    <source>
        <dbReference type="EMBL" id="CCV64497.1"/>
    </source>
</evidence>
<dbReference type="PANTHER" id="PTHR43765:SF2">
    <property type="entry name" value="2-DEHYDROPANTOATE 2-REDUCTASE"/>
    <property type="match status" value="1"/>
</dbReference>
<dbReference type="HOGENOM" id="CLU_031468_0_0_14"/>
<evidence type="ECO:0000256" key="1">
    <source>
        <dbReference type="ARBA" id="ARBA00002919"/>
    </source>
</evidence>
<name>U4KL56_ALTPJ</name>
<evidence type="ECO:0000256" key="8">
    <source>
        <dbReference type="ARBA" id="ARBA00023002"/>
    </source>
</evidence>
<dbReference type="Pfam" id="PF02558">
    <property type="entry name" value="ApbA"/>
    <property type="match status" value="1"/>
</dbReference>